<dbReference type="Pfam" id="PF12680">
    <property type="entry name" value="SnoaL_2"/>
    <property type="match status" value="1"/>
</dbReference>
<dbReference type="RefSeq" id="WP_182615300.1">
    <property type="nucleotide sequence ID" value="NZ_BAAATF010000006.1"/>
</dbReference>
<evidence type="ECO:0000259" key="1">
    <source>
        <dbReference type="Pfam" id="PF12680"/>
    </source>
</evidence>
<evidence type="ECO:0000313" key="2">
    <source>
        <dbReference type="EMBL" id="MBA8807759.1"/>
    </source>
</evidence>
<name>A0A7W3J7T9_9MICO</name>
<dbReference type="Proteomes" id="UP000540568">
    <property type="component" value="Unassembled WGS sequence"/>
</dbReference>
<accession>A0A7W3J7T9</accession>
<dbReference type="InterPro" id="IPR037401">
    <property type="entry name" value="SnoaL-like"/>
</dbReference>
<reference evidence="2 3" key="1">
    <citation type="submission" date="2020-07" db="EMBL/GenBank/DDBJ databases">
        <title>Sequencing the genomes of 1000 actinobacteria strains.</title>
        <authorList>
            <person name="Klenk H.-P."/>
        </authorList>
    </citation>
    <scope>NUCLEOTIDE SEQUENCE [LARGE SCALE GENOMIC DNA]</scope>
    <source>
        <strain evidence="2 3">DSM 44121</strain>
    </source>
</reference>
<dbReference type="SUPFAM" id="SSF54427">
    <property type="entry name" value="NTF2-like"/>
    <property type="match status" value="1"/>
</dbReference>
<comment type="caution">
    <text evidence="2">The sequence shown here is derived from an EMBL/GenBank/DDBJ whole genome shotgun (WGS) entry which is preliminary data.</text>
</comment>
<dbReference type="InterPro" id="IPR032710">
    <property type="entry name" value="NTF2-like_dom_sf"/>
</dbReference>
<dbReference type="EMBL" id="JACGWV010000001">
    <property type="protein sequence ID" value="MBA8807759.1"/>
    <property type="molecule type" value="Genomic_DNA"/>
</dbReference>
<feature type="domain" description="SnoaL-like" evidence="1">
    <location>
        <begin position="24"/>
        <end position="134"/>
    </location>
</feature>
<sequence length="149" mass="16237">MTADPALSSPTDQPSTSLARTAMEEMFAAWGAGATPEELAERFHEDVDCFIPGDTETVPWIGRKVGRAGIAEHFAQLAEGVTTEAWEVDTIMTHGNRAVMLGSFRPRVIATDRVIESEYAVDVAVDEAGLITRYHMLEDSWAVSEAARP</sequence>
<gene>
    <name evidence="2" type="ORF">FHX71_001701</name>
</gene>
<protein>
    <recommendedName>
        <fullName evidence="1">SnoaL-like domain-containing protein</fullName>
    </recommendedName>
</protein>
<dbReference type="AlphaFoldDB" id="A0A7W3J7T9"/>
<evidence type="ECO:0000313" key="3">
    <source>
        <dbReference type="Proteomes" id="UP000540568"/>
    </source>
</evidence>
<organism evidence="2 3">
    <name type="scientific">Promicromonospora sukumoe</name>
    <dbReference type="NCBI Taxonomy" id="88382"/>
    <lineage>
        <taxon>Bacteria</taxon>
        <taxon>Bacillati</taxon>
        <taxon>Actinomycetota</taxon>
        <taxon>Actinomycetes</taxon>
        <taxon>Micrococcales</taxon>
        <taxon>Promicromonosporaceae</taxon>
        <taxon>Promicromonospora</taxon>
    </lineage>
</organism>
<proteinExistence type="predicted"/>
<keyword evidence="3" id="KW-1185">Reference proteome</keyword>
<dbReference type="Gene3D" id="3.10.450.50">
    <property type="match status" value="1"/>
</dbReference>